<evidence type="ECO:0000259" key="2">
    <source>
        <dbReference type="Pfam" id="PF00149"/>
    </source>
</evidence>
<dbReference type="AlphaFoldDB" id="A0A9D0Z2I9"/>
<dbReference type="Pfam" id="PF00149">
    <property type="entry name" value="Metallophos"/>
    <property type="match status" value="1"/>
</dbReference>
<dbReference type="EMBL" id="DVFK01000084">
    <property type="protein sequence ID" value="HIQ68066.1"/>
    <property type="molecule type" value="Genomic_DNA"/>
</dbReference>
<organism evidence="3 4">
    <name type="scientific">Candidatus Faecousia excrementigallinarum</name>
    <dbReference type="NCBI Taxonomy" id="2840806"/>
    <lineage>
        <taxon>Bacteria</taxon>
        <taxon>Bacillati</taxon>
        <taxon>Bacillota</taxon>
        <taxon>Clostridia</taxon>
        <taxon>Eubacteriales</taxon>
        <taxon>Oscillospiraceae</taxon>
        <taxon>Faecousia</taxon>
    </lineage>
</organism>
<dbReference type="InterPro" id="IPR004843">
    <property type="entry name" value="Calcineurin-like_PHP"/>
</dbReference>
<keyword evidence="3" id="KW-0540">Nuclease</keyword>
<keyword evidence="1" id="KW-0378">Hydrolase</keyword>
<evidence type="ECO:0000313" key="3">
    <source>
        <dbReference type="EMBL" id="HIQ68066.1"/>
    </source>
</evidence>
<dbReference type="PANTHER" id="PTHR30337">
    <property type="entry name" value="COMPONENT OF ATP-DEPENDENT DSDNA EXONUCLEASE"/>
    <property type="match status" value="1"/>
</dbReference>
<gene>
    <name evidence="3" type="ORF">IAB74_06130</name>
</gene>
<keyword evidence="3" id="KW-0269">Exonuclease</keyword>
<protein>
    <submittedName>
        <fullName evidence="3">DNA repair exonuclease</fullName>
    </submittedName>
</protein>
<dbReference type="InterPro" id="IPR041796">
    <property type="entry name" value="Mre11_N"/>
</dbReference>
<evidence type="ECO:0000256" key="1">
    <source>
        <dbReference type="ARBA" id="ARBA00022801"/>
    </source>
</evidence>
<dbReference type="Gene3D" id="3.60.21.10">
    <property type="match status" value="1"/>
</dbReference>
<proteinExistence type="predicted"/>
<comment type="caution">
    <text evidence="3">The sequence shown here is derived from an EMBL/GenBank/DDBJ whole genome shotgun (WGS) entry which is preliminary data.</text>
</comment>
<dbReference type="CDD" id="cd00840">
    <property type="entry name" value="MPP_Mre11_N"/>
    <property type="match status" value="1"/>
</dbReference>
<feature type="domain" description="Calcineurin-like phosphoesterase" evidence="2">
    <location>
        <begin position="1"/>
        <end position="188"/>
    </location>
</feature>
<dbReference type="GO" id="GO:0004527">
    <property type="term" value="F:exonuclease activity"/>
    <property type="evidence" value="ECO:0007669"/>
    <property type="project" value="UniProtKB-KW"/>
</dbReference>
<dbReference type="Proteomes" id="UP000886796">
    <property type="component" value="Unassembled WGS sequence"/>
</dbReference>
<dbReference type="PANTHER" id="PTHR30337:SF7">
    <property type="entry name" value="PHOSPHOESTERASE"/>
    <property type="match status" value="1"/>
</dbReference>
<accession>A0A9D0Z2I9</accession>
<evidence type="ECO:0000313" key="4">
    <source>
        <dbReference type="Proteomes" id="UP000886796"/>
    </source>
</evidence>
<dbReference type="InterPro" id="IPR050535">
    <property type="entry name" value="DNA_Repair-Maintenance_Comp"/>
</dbReference>
<sequence length="357" mass="39302">MKLLHAADFHLDSPFQGFTPEQQESLRKASLELPFAVARLCREKECQLLLLSGDLFDGPYTWKSYEALASALEEAKVPVIIAPGNHDHVGRNSPWLSEHWPENVHIFTSSSLQSRVFEDLDCRVYGAGYTAMDCPGLLQSFTASGQERYHIGVLHGDPTAPDSPYCPITRSQVENSGLTYLALGHIHKGGSFRAGNTLCAWPGCPMGRGYDEPGQKGVLFVDLDTASQAEFVPLMGFPKFYTQELPLLESPEAALSALLPGAPTKDFYRITLTGQWETPDLAALSRKFSHIPNLTLRDATTPPVDPWGSAGEDSLEGTYFRLLQEKLPGADPHTQEIIQLAARISRQLLDGQEVKLP</sequence>
<name>A0A9D0Z2I9_9FIRM</name>
<dbReference type="SUPFAM" id="SSF56300">
    <property type="entry name" value="Metallo-dependent phosphatases"/>
    <property type="match status" value="1"/>
</dbReference>
<dbReference type="InterPro" id="IPR029052">
    <property type="entry name" value="Metallo-depent_PP-like"/>
</dbReference>
<reference evidence="3" key="1">
    <citation type="submission" date="2020-10" db="EMBL/GenBank/DDBJ databases">
        <authorList>
            <person name="Gilroy R."/>
        </authorList>
    </citation>
    <scope>NUCLEOTIDE SEQUENCE</scope>
    <source>
        <strain evidence="3">13361</strain>
    </source>
</reference>
<reference evidence="3" key="2">
    <citation type="journal article" date="2021" name="PeerJ">
        <title>Extensive microbial diversity within the chicken gut microbiome revealed by metagenomics and culture.</title>
        <authorList>
            <person name="Gilroy R."/>
            <person name="Ravi A."/>
            <person name="Getino M."/>
            <person name="Pursley I."/>
            <person name="Horton D.L."/>
            <person name="Alikhan N.F."/>
            <person name="Baker D."/>
            <person name="Gharbi K."/>
            <person name="Hall N."/>
            <person name="Watson M."/>
            <person name="Adriaenssens E.M."/>
            <person name="Foster-Nyarko E."/>
            <person name="Jarju S."/>
            <person name="Secka A."/>
            <person name="Antonio M."/>
            <person name="Oren A."/>
            <person name="Chaudhuri R.R."/>
            <person name="La Ragione R."/>
            <person name="Hildebrand F."/>
            <person name="Pallen M.J."/>
        </authorList>
    </citation>
    <scope>NUCLEOTIDE SEQUENCE</scope>
    <source>
        <strain evidence="3">13361</strain>
    </source>
</reference>